<evidence type="ECO:0000313" key="2">
    <source>
        <dbReference type="Proteomes" id="UP000473699"/>
    </source>
</evidence>
<dbReference type="InterPro" id="IPR013785">
    <property type="entry name" value="Aldolase_TIM"/>
</dbReference>
<comment type="caution">
    <text evidence="1">The sequence shown here is derived from an EMBL/GenBank/DDBJ whole genome shotgun (WGS) entry which is preliminary data.</text>
</comment>
<dbReference type="Gene3D" id="3.20.20.70">
    <property type="entry name" value="Aldolase class I"/>
    <property type="match status" value="1"/>
</dbReference>
<evidence type="ECO:0000313" key="1">
    <source>
        <dbReference type="EMBL" id="MST55669.1"/>
    </source>
</evidence>
<organism evidence="1 2">
    <name type="scientific">Pyramidobacter porci</name>
    <dbReference type="NCBI Taxonomy" id="2605789"/>
    <lineage>
        <taxon>Bacteria</taxon>
        <taxon>Thermotogati</taxon>
        <taxon>Synergistota</taxon>
        <taxon>Synergistia</taxon>
        <taxon>Synergistales</taxon>
        <taxon>Dethiosulfovibrionaceae</taxon>
        <taxon>Pyramidobacter</taxon>
    </lineage>
</organism>
<dbReference type="SUPFAM" id="SSF51395">
    <property type="entry name" value="FMN-linked oxidoreductases"/>
    <property type="match status" value="1"/>
</dbReference>
<name>A0A6L5YBU8_9BACT</name>
<dbReference type="AlphaFoldDB" id="A0A6L5YBU8"/>
<accession>A0A6L5YBU8</accession>
<dbReference type="EMBL" id="VUNH01000006">
    <property type="protein sequence ID" value="MST55669.1"/>
    <property type="molecule type" value="Genomic_DNA"/>
</dbReference>
<protein>
    <submittedName>
        <fullName evidence="1">Uncharacterized protein</fullName>
    </submittedName>
</protein>
<gene>
    <name evidence="1" type="ORF">FYJ74_06430</name>
</gene>
<sequence>MGYLHQTSVRRPKRFGRRFLSFHCGLEIGAGCPIMKFELFFFIKSVLKGAISMRLLQEPVTIKNVTLKNRLVMPPMAAEKADGGAVTAATLARYDEKTRGGFIGRVETEHCYVAGEKSKNAGSFALFRY</sequence>
<proteinExistence type="predicted"/>
<dbReference type="Proteomes" id="UP000473699">
    <property type="component" value="Unassembled WGS sequence"/>
</dbReference>
<reference evidence="1 2" key="1">
    <citation type="submission" date="2019-08" db="EMBL/GenBank/DDBJ databases">
        <title>In-depth cultivation of the pig gut microbiome towards novel bacterial diversity and tailored functional studies.</title>
        <authorList>
            <person name="Wylensek D."/>
            <person name="Hitch T.C.A."/>
            <person name="Clavel T."/>
        </authorList>
    </citation>
    <scope>NUCLEOTIDE SEQUENCE [LARGE SCALE GENOMIC DNA]</scope>
    <source>
        <strain evidence="1 2">SM-530-WT-4B</strain>
    </source>
</reference>
<keyword evidence="2" id="KW-1185">Reference proteome</keyword>